<dbReference type="NCBIfam" id="TIGR01493">
    <property type="entry name" value="HAD-SF-IA-v2"/>
    <property type="match status" value="1"/>
</dbReference>
<evidence type="ECO:0000313" key="3">
    <source>
        <dbReference type="Proteomes" id="UP000721954"/>
    </source>
</evidence>
<dbReference type="SFLD" id="SFLDS00003">
    <property type="entry name" value="Haloacid_Dehalogenase"/>
    <property type="match status" value="1"/>
</dbReference>
<proteinExistence type="predicted"/>
<organism evidence="2 3">
    <name type="scientific">Streptomyces smyrnaeus</name>
    <dbReference type="NCBI Taxonomy" id="1387713"/>
    <lineage>
        <taxon>Bacteria</taxon>
        <taxon>Bacillati</taxon>
        <taxon>Actinomycetota</taxon>
        <taxon>Actinomycetes</taxon>
        <taxon>Kitasatosporales</taxon>
        <taxon>Streptomycetaceae</taxon>
        <taxon>Streptomyces</taxon>
    </lineage>
</organism>
<evidence type="ECO:0000313" key="2">
    <source>
        <dbReference type="EMBL" id="MBO8201413.1"/>
    </source>
</evidence>
<name>A0ABS3Y1K4_9ACTN</name>
<dbReference type="InterPro" id="IPR006439">
    <property type="entry name" value="HAD-SF_hydro_IA"/>
</dbReference>
<accession>A0ABS3Y1K4</accession>
<comment type="caution">
    <text evidence="2">The sequence shown here is derived from an EMBL/GenBank/DDBJ whole genome shotgun (WGS) entry which is preliminary data.</text>
</comment>
<dbReference type="Gene3D" id="1.10.150.750">
    <property type="match status" value="1"/>
</dbReference>
<dbReference type="SFLD" id="SFLDG01129">
    <property type="entry name" value="C1.5:_HAD__Beta-PGM__Phosphata"/>
    <property type="match status" value="1"/>
</dbReference>
<dbReference type="InterPro" id="IPR023214">
    <property type="entry name" value="HAD_sf"/>
</dbReference>
<sequence>MSPRGSGHEGLLGFRALTFDVVGTLIDFEAGIVECVRRVAGPDGSQRSDEEILRAFGAAEDEQQQRTPAMPFTQMLDPISARLAAHLGLPALDGRGAPSPLRLSIAAWPAFPDAREALAALHRRFRLVAVTNADNAAARAMSSTLGGPFDDVVTAEDVGVNKPDPQVFAYCQGRLGTLDIARSEVLHVAQSQYHDIGVARQLGYATCWIERRRGRAGSGATPPPRSVTAPDHHFGTLAELAAAVEEAPAPAPER</sequence>
<dbReference type="GO" id="GO:0016787">
    <property type="term" value="F:hydrolase activity"/>
    <property type="evidence" value="ECO:0007669"/>
    <property type="project" value="UniProtKB-KW"/>
</dbReference>
<reference evidence="2 3" key="1">
    <citation type="submission" date="2021-02" db="EMBL/GenBank/DDBJ databases">
        <title>Streptomyces spirodelae sp. nov., isolated from duckweed.</title>
        <authorList>
            <person name="Saimee Y."/>
            <person name="Duangmal K."/>
        </authorList>
    </citation>
    <scope>NUCLEOTIDE SEQUENCE [LARGE SCALE GENOMIC DNA]</scope>
    <source>
        <strain evidence="2 3">DSM 42105</strain>
    </source>
</reference>
<dbReference type="Proteomes" id="UP000721954">
    <property type="component" value="Unassembled WGS sequence"/>
</dbReference>
<dbReference type="PANTHER" id="PTHR43316:SF3">
    <property type="entry name" value="HALOACID DEHALOGENASE, TYPE II (AFU_ORTHOLOGUE AFUA_2G07750)-RELATED"/>
    <property type="match status" value="1"/>
</dbReference>
<gene>
    <name evidence="2" type="ORF">JW613_24405</name>
</gene>
<dbReference type="Gene3D" id="3.40.50.1000">
    <property type="entry name" value="HAD superfamily/HAD-like"/>
    <property type="match status" value="1"/>
</dbReference>
<dbReference type="PANTHER" id="PTHR43316">
    <property type="entry name" value="HYDROLASE, HALOACID DELAHOGENASE-RELATED"/>
    <property type="match status" value="1"/>
</dbReference>
<keyword evidence="3" id="KW-1185">Reference proteome</keyword>
<dbReference type="GeneID" id="96261761"/>
<dbReference type="NCBIfam" id="TIGR01549">
    <property type="entry name" value="HAD-SF-IA-v1"/>
    <property type="match status" value="1"/>
</dbReference>
<dbReference type="InterPro" id="IPR051540">
    <property type="entry name" value="S-2-haloacid_dehalogenase"/>
</dbReference>
<dbReference type="EMBL" id="JAFFZM010000016">
    <property type="protein sequence ID" value="MBO8201413.1"/>
    <property type="molecule type" value="Genomic_DNA"/>
</dbReference>
<protein>
    <submittedName>
        <fullName evidence="2">HAD-IA family hydrolase</fullName>
    </submittedName>
</protein>
<dbReference type="RefSeq" id="WP_209213102.1">
    <property type="nucleotide sequence ID" value="NZ_JAFFZM010000016.1"/>
</dbReference>
<evidence type="ECO:0000256" key="1">
    <source>
        <dbReference type="ARBA" id="ARBA00022801"/>
    </source>
</evidence>
<dbReference type="SUPFAM" id="SSF56784">
    <property type="entry name" value="HAD-like"/>
    <property type="match status" value="1"/>
</dbReference>
<dbReference type="InterPro" id="IPR036412">
    <property type="entry name" value="HAD-like_sf"/>
</dbReference>
<dbReference type="PRINTS" id="PR00413">
    <property type="entry name" value="HADHALOGNASE"/>
</dbReference>
<dbReference type="Pfam" id="PF00702">
    <property type="entry name" value="Hydrolase"/>
    <property type="match status" value="1"/>
</dbReference>
<keyword evidence="1 2" id="KW-0378">Hydrolase</keyword>